<evidence type="ECO:0000259" key="4">
    <source>
        <dbReference type="PROSITE" id="PS50984"/>
    </source>
</evidence>
<feature type="region of interest" description="Disordered" evidence="3">
    <location>
        <begin position="205"/>
        <end position="230"/>
    </location>
</feature>
<dbReference type="OrthoDB" id="447290at2759"/>
<dbReference type="EMBL" id="KV453852">
    <property type="protein sequence ID" value="ODV85491.1"/>
    <property type="molecule type" value="Genomic_DNA"/>
</dbReference>
<feature type="compositionally biased region" description="Basic and acidic residues" evidence="3">
    <location>
        <begin position="21"/>
        <end position="30"/>
    </location>
</feature>
<gene>
    <name evidence="5" type="ORF">CANARDRAFT_198662</name>
</gene>
<accession>A0A1E4T1B0</accession>
<feature type="compositionally biased region" description="Basic and acidic residues" evidence="3">
    <location>
        <begin position="1"/>
        <end position="12"/>
    </location>
</feature>
<organism evidence="5 6">
    <name type="scientific">[Candida] arabinofermentans NRRL YB-2248</name>
    <dbReference type="NCBI Taxonomy" id="983967"/>
    <lineage>
        <taxon>Eukaryota</taxon>
        <taxon>Fungi</taxon>
        <taxon>Dikarya</taxon>
        <taxon>Ascomycota</taxon>
        <taxon>Saccharomycotina</taxon>
        <taxon>Pichiomycetes</taxon>
        <taxon>Pichiales</taxon>
        <taxon>Pichiaceae</taxon>
        <taxon>Ogataea</taxon>
        <taxon>Ogataea/Candida clade</taxon>
    </lineage>
</organism>
<feature type="region of interest" description="Disordered" evidence="3">
    <location>
        <begin position="1"/>
        <end position="47"/>
    </location>
</feature>
<dbReference type="GO" id="GO:0009982">
    <property type="term" value="F:pseudouridine synthase activity"/>
    <property type="evidence" value="ECO:0007669"/>
    <property type="project" value="InterPro"/>
</dbReference>
<dbReference type="PANTHER" id="PTHR13326">
    <property type="entry name" value="TRNA PSEUDOURIDINE SYNTHASE D"/>
    <property type="match status" value="1"/>
</dbReference>
<feature type="domain" description="TRUD" evidence="4">
    <location>
        <begin position="356"/>
        <end position="610"/>
    </location>
</feature>
<dbReference type="InterPro" id="IPR011760">
    <property type="entry name" value="PsdUridine_synth_TruD_insert"/>
</dbReference>
<dbReference type="GO" id="GO:0005634">
    <property type="term" value="C:nucleus"/>
    <property type="evidence" value="ECO:0007669"/>
    <property type="project" value="TreeGrafter"/>
</dbReference>
<dbReference type="InterPro" id="IPR020103">
    <property type="entry name" value="PsdUridine_synth_cat_dom_sf"/>
</dbReference>
<dbReference type="SUPFAM" id="SSF55120">
    <property type="entry name" value="Pseudouridine synthase"/>
    <property type="match status" value="1"/>
</dbReference>
<name>A0A1E4T1B0_9ASCO</name>
<reference evidence="6" key="1">
    <citation type="submission" date="2016-04" db="EMBL/GenBank/DDBJ databases">
        <title>Comparative genomics of biotechnologically important yeasts.</title>
        <authorList>
            <consortium name="DOE Joint Genome Institute"/>
            <person name="Riley R."/>
            <person name="Haridas S."/>
            <person name="Wolfe K.H."/>
            <person name="Lopes M.R."/>
            <person name="Hittinger C.T."/>
            <person name="Goker M."/>
            <person name="Salamov A."/>
            <person name="Wisecaver J."/>
            <person name="Long T.M."/>
            <person name="Aerts A.L."/>
            <person name="Barry K."/>
            <person name="Choi C."/>
            <person name="Clum A."/>
            <person name="Coughlan A.Y."/>
            <person name="Deshpande S."/>
            <person name="Douglass A.P."/>
            <person name="Hanson S.J."/>
            <person name="Klenk H.-P."/>
            <person name="Labutti K."/>
            <person name="Lapidus A."/>
            <person name="Lindquist E."/>
            <person name="Lipzen A."/>
            <person name="Meier-Kolthoff J.P."/>
            <person name="Ohm R.A."/>
            <person name="Otillar R.P."/>
            <person name="Pangilinan J."/>
            <person name="Peng Y."/>
            <person name="Rokas A."/>
            <person name="Rosa C.A."/>
            <person name="Scheuner C."/>
            <person name="Sibirny A.A."/>
            <person name="Slot J.C."/>
            <person name="Stielow J.B."/>
            <person name="Sun H."/>
            <person name="Kurtzman C.P."/>
            <person name="Blackwell M."/>
            <person name="Grigoriev I.V."/>
            <person name="Jeffries T.W."/>
        </authorList>
    </citation>
    <scope>NUCLEOTIDE SEQUENCE [LARGE SCALE GENOMIC DNA]</scope>
    <source>
        <strain evidence="6">NRRL YB-2248</strain>
    </source>
</reference>
<dbReference type="CDD" id="cd02576">
    <property type="entry name" value="PseudoU_synth_ScPUS7"/>
    <property type="match status" value="1"/>
</dbReference>
<keyword evidence="2" id="KW-0413">Isomerase</keyword>
<dbReference type="Proteomes" id="UP000094801">
    <property type="component" value="Unassembled WGS sequence"/>
</dbReference>
<dbReference type="GO" id="GO:0001522">
    <property type="term" value="P:pseudouridine synthesis"/>
    <property type="evidence" value="ECO:0007669"/>
    <property type="project" value="InterPro"/>
</dbReference>
<keyword evidence="6" id="KW-1185">Reference proteome</keyword>
<dbReference type="GO" id="GO:0003723">
    <property type="term" value="F:RNA binding"/>
    <property type="evidence" value="ECO:0007669"/>
    <property type="project" value="InterPro"/>
</dbReference>
<sequence>MTDSTDLKRSLDDTTVVDNDQETKRVKVEEPQAGITEAEEEPVGTTEPDVGITECIYKGNGRITGTLKQRYTDFMVNEIDMNGNVVHLNDLGFYKPKDLTPEEAEKFAEKPKEEIKEEIEKEEEESKPVLQDFRISDEHKSKLIEIFGESDTEKILELFKEGKNVESEKAFDDKEDRTKIHQLLREIFKNKVDAMTTTSNHFQIGLNNRNRPNKKRRQREQTNLPPIEHNLGPQKNYIHLSIYKENKETMEVAGLLSKLLSIPTKWIKYAGTKDRRGVTVQRASIENLSVERINKLNRQLRGFQIGGFEYSDSCLNLGDLQGNEFIITIKDVKPVDPSLTIEEAVVPILESLGTNGFINYYGMQRFGTFSISTHEIGKQVLNSNWKAAAELILSEQKIVIPGSIEARKIWAETKDAGLALKKMPRKCSAEYSILSRLDKCDKTSDGDYSDNSYFNAIMGIPRNLRIMYGHAYQSYVWNTVASRRIQLFGLEVVAGDLVLVDNDKDKKDVVEEVKIVKEFDVNNEDFEEDVKKDSFVRARPVTDEEARSKKFDIHDIVLPSPGFDVIYPENEVLRNAYVEVMAKDGLDPFKMSRKVKEFSLSGSYRNVVSKVKGLSYEFRNYEKATEPLVRTDLELYRMRYKAMTYLGETDPQPERILEGTPGAPNTALILKLQLGVSTYATMALRELIKGDTSRYGDVVSLRTTTKES</sequence>
<evidence type="ECO:0000313" key="5">
    <source>
        <dbReference type="EMBL" id="ODV85491.1"/>
    </source>
</evidence>
<protein>
    <recommendedName>
        <fullName evidence="4">TRUD domain-containing protein</fullName>
    </recommendedName>
</protein>
<dbReference type="AlphaFoldDB" id="A0A1E4T1B0"/>
<comment type="similarity">
    <text evidence="1">Belongs to the pseudouridine synthase TruD family.</text>
</comment>
<proteinExistence type="inferred from homology"/>
<dbReference type="InterPro" id="IPR001656">
    <property type="entry name" value="PsdUridine_synth_TruD"/>
</dbReference>
<dbReference type="Gene3D" id="3.30.2350.20">
    <property type="entry name" value="TruD, catalytic domain"/>
    <property type="match status" value="2"/>
</dbReference>
<dbReference type="NCBIfam" id="TIGR00094">
    <property type="entry name" value="tRNA_TruD_broad"/>
    <property type="match status" value="1"/>
</dbReference>
<evidence type="ECO:0000256" key="3">
    <source>
        <dbReference type="SAM" id="MobiDB-lite"/>
    </source>
</evidence>
<evidence type="ECO:0000256" key="1">
    <source>
        <dbReference type="ARBA" id="ARBA00007953"/>
    </source>
</evidence>
<evidence type="ECO:0000256" key="2">
    <source>
        <dbReference type="ARBA" id="ARBA00023235"/>
    </source>
</evidence>
<dbReference type="STRING" id="983967.A0A1E4T1B0"/>
<dbReference type="InterPro" id="IPR042214">
    <property type="entry name" value="TruD_catalytic"/>
</dbReference>
<evidence type="ECO:0000313" key="6">
    <source>
        <dbReference type="Proteomes" id="UP000094801"/>
    </source>
</evidence>
<dbReference type="PROSITE" id="PS50984">
    <property type="entry name" value="TRUD"/>
    <property type="match status" value="1"/>
</dbReference>
<dbReference type="PANTHER" id="PTHR13326:SF21">
    <property type="entry name" value="PSEUDOURIDYLATE SYNTHASE PUS7L"/>
    <property type="match status" value="1"/>
</dbReference>
<dbReference type="Pfam" id="PF01142">
    <property type="entry name" value="TruD"/>
    <property type="match status" value="1"/>
</dbReference>
<dbReference type="PIRSF" id="PIRSF037016">
    <property type="entry name" value="Pseudouridin_synth_euk_prd"/>
    <property type="match status" value="1"/>
</dbReference>